<evidence type="ECO:0000313" key="4">
    <source>
        <dbReference type="Proteomes" id="UP001165060"/>
    </source>
</evidence>
<proteinExistence type="inferred from homology"/>
<dbReference type="InterPro" id="IPR007009">
    <property type="entry name" value="Shq1_C"/>
</dbReference>
<reference evidence="3 4" key="1">
    <citation type="journal article" date="2023" name="Commun. Biol.">
        <title>Genome analysis of Parmales, the sister group of diatoms, reveals the evolutionary specialization of diatoms from phago-mixotrophs to photoautotrophs.</title>
        <authorList>
            <person name="Ban H."/>
            <person name="Sato S."/>
            <person name="Yoshikawa S."/>
            <person name="Yamada K."/>
            <person name="Nakamura Y."/>
            <person name="Ichinomiya M."/>
            <person name="Sato N."/>
            <person name="Blanc-Mathieu R."/>
            <person name="Endo H."/>
            <person name="Kuwata A."/>
            <person name="Ogata H."/>
        </authorList>
    </citation>
    <scope>NUCLEOTIDE SEQUENCE [LARGE SCALE GENOMIC DNA]</scope>
</reference>
<gene>
    <name evidence="3" type="ORF">TeGR_g8809</name>
</gene>
<dbReference type="EMBL" id="BRYB01001536">
    <property type="protein sequence ID" value="GMI28011.1"/>
    <property type="molecule type" value="Genomic_DNA"/>
</dbReference>
<sequence>MIVPNFSLSQTPTHLTISISLPYIRVSAAETLVDGAAFHFSCAPYLLKLTFPGPLVDDEENPAHATYDPNDDRGTLTVTLLKREPGDFEDLDLTTRLLQPRREAPTRAAAGPPLIEVVGEAAAPGAAPDPPPVDRLVYDESLPDESLPAASSPFLLSPSSRSCPPPAPSISVSASLAPRYGFNRSHHSAFSSLRAELREMCECASLDSLRPAEARALRLEAEREKYDEGRYCGDFFANDPRFAALGEGRDPLYEAALLSPPAACVPPPAPAGDVSEQLASLSVSAPPPAPAFTPAEAALLSSLPNLEHLLPSPPPRHLLLGLLDVLFAYCYDQRLTSSEGSVESPWTISILAPSLSWLEVYDAPSDSPASVLLGCVRRSLVYPYLRLLSFAAAVVVPDVLRLLSLGRRGALRAFLGVRAALDGSETHYLLNRFVVDDYCVFLQEVGEDAFGAFAGEVEREWGRFVEGGLGRVRGMLDLDLEEAEALVLADLEEEQ</sequence>
<evidence type="ECO:0000256" key="1">
    <source>
        <dbReference type="ARBA" id="ARBA00005607"/>
    </source>
</evidence>
<comment type="caution">
    <text evidence="3">The sequence shown here is derived from an EMBL/GenBank/DDBJ whole genome shotgun (WGS) entry which is preliminary data.</text>
</comment>
<organism evidence="3 4">
    <name type="scientific">Tetraparma gracilis</name>
    <dbReference type="NCBI Taxonomy" id="2962635"/>
    <lineage>
        <taxon>Eukaryota</taxon>
        <taxon>Sar</taxon>
        <taxon>Stramenopiles</taxon>
        <taxon>Ochrophyta</taxon>
        <taxon>Bolidophyceae</taxon>
        <taxon>Parmales</taxon>
        <taxon>Triparmaceae</taxon>
        <taxon>Tetraparma</taxon>
    </lineage>
</organism>
<name>A0ABQ6MLF8_9STRA</name>
<dbReference type="Proteomes" id="UP001165060">
    <property type="component" value="Unassembled WGS sequence"/>
</dbReference>
<dbReference type="Pfam" id="PF04925">
    <property type="entry name" value="SHQ1"/>
    <property type="match status" value="1"/>
</dbReference>
<dbReference type="PROSITE" id="PS51203">
    <property type="entry name" value="CS"/>
    <property type="match status" value="1"/>
</dbReference>
<evidence type="ECO:0000259" key="2">
    <source>
        <dbReference type="PROSITE" id="PS51203"/>
    </source>
</evidence>
<protein>
    <recommendedName>
        <fullName evidence="2">CS domain-containing protein</fullName>
    </recommendedName>
</protein>
<feature type="domain" description="CS" evidence="2">
    <location>
        <begin position="1"/>
        <end position="92"/>
    </location>
</feature>
<dbReference type="PANTHER" id="PTHR12967:SF0">
    <property type="entry name" value="PROTEIN SHQ1 HOMOLOG"/>
    <property type="match status" value="1"/>
</dbReference>
<dbReference type="InterPro" id="IPR007052">
    <property type="entry name" value="CS_dom"/>
</dbReference>
<dbReference type="InterPro" id="IPR008978">
    <property type="entry name" value="HSP20-like_chaperone"/>
</dbReference>
<dbReference type="Pfam" id="PF21413">
    <property type="entry name" value="SHQ1-like_CS"/>
    <property type="match status" value="1"/>
</dbReference>
<dbReference type="InterPro" id="IPR048696">
    <property type="entry name" value="SHQ1-like_CS"/>
</dbReference>
<keyword evidence="4" id="KW-1185">Reference proteome</keyword>
<dbReference type="PANTHER" id="PTHR12967">
    <property type="entry name" value="PROTEIN SHQ1 HOMOLOG"/>
    <property type="match status" value="1"/>
</dbReference>
<dbReference type="Gene3D" id="2.60.40.790">
    <property type="match status" value="1"/>
</dbReference>
<accession>A0ABQ6MLF8</accession>
<evidence type="ECO:0000313" key="3">
    <source>
        <dbReference type="EMBL" id="GMI28011.1"/>
    </source>
</evidence>
<dbReference type="InterPro" id="IPR039742">
    <property type="entry name" value="Shq1"/>
</dbReference>
<comment type="similarity">
    <text evidence="1">Belongs to the SHQ1 family.</text>
</comment>